<name>A0A3Q2XWA5_HIPCM</name>
<evidence type="ECO:0000313" key="12">
    <source>
        <dbReference type="Proteomes" id="UP000264820"/>
    </source>
</evidence>
<dbReference type="GO" id="GO:0005886">
    <property type="term" value="C:plasma membrane"/>
    <property type="evidence" value="ECO:0007669"/>
    <property type="project" value="TreeGrafter"/>
</dbReference>
<evidence type="ECO:0000256" key="5">
    <source>
        <dbReference type="ARBA" id="ARBA00023180"/>
    </source>
</evidence>
<dbReference type="SUPFAM" id="SSF49313">
    <property type="entry name" value="Cadherin-like"/>
    <property type="match status" value="3"/>
</dbReference>
<feature type="transmembrane region" description="Helical" evidence="8">
    <location>
        <begin position="601"/>
        <end position="624"/>
    </location>
</feature>
<feature type="domain" description="Cadherin" evidence="10">
    <location>
        <begin position="243"/>
        <end position="349"/>
    </location>
</feature>
<sequence length="812" mass="85981">MDASRNFCFFFLALLLVFLPAAEAQELCSARTTVNVKENNAVGDVVETITVADGVTAFLENSADVPFTLDGNRLVAKGVLDYETSQIHEVTVKCRTETGLEMILIILVLVQNVNDNAPEFPKDTYQIQVKELMPVGTLLEQFPATDLDEDTTLFYRLTSESNYFGLASPENPQLVIQNVLDYDKVPSVEVLLYAQDTPLSGSGGQVSFTATATIQVTVVDVDNRPPWFQPCNKHVVAGAVVCQNTGYTGRVNLNEMQAEPLTLKPGPLHAIDGDVGINEAIVYSFLSGNEDGLFDINPNTGNVTMVKAADVLGTISLTVLAAQTPSSSQFATTSLTVSVQVKSLHIPRFQRPEYQCVVASVGAMATDPTNKDEPLQIIALDDDYASVGGINPHIVYGVIGSEDFSIVNGYLFMTTNLPEGTLSLQVEAVDTSNEENVRAQLSVEVKSGLTTTALPSSTPDSSTSPATTEGGTTDQAESTTNPDASTTNPDASTTNPVASTTNPDASTERKTTQLMESTANTGTSTEGRTTEAPTESTTNSGTSTGDGVSSGVTATSESSTTAFTATESQVTPLVTDGPTSPADPHTEKAPIPPGGFGPGDMAALGATLGVLLFVCAVIIGVLVCRLQRGKADWRKIHEASVFRSSVGQGLGGEKQGVQYTNEAFQHDDDDDDDGGVGSGGPFVTTAKEGPANDSALTSSVRALGTLLDTDNISQTSSDKEKEVKPILTKERRLEEGYKAVWFKEDIDPNAKEEVVIIPDSRADDSEDEDDDAAPAKRSEPSLAELDLDSGLGVRIEDPAEDSEGDDVLDVDL</sequence>
<reference evidence="11" key="2">
    <citation type="submission" date="2025-09" db="UniProtKB">
        <authorList>
            <consortium name="Ensembl"/>
        </authorList>
    </citation>
    <scope>IDENTIFICATION</scope>
</reference>
<protein>
    <submittedName>
        <fullName evidence="11">Cadherin-related family member 5-like</fullName>
    </submittedName>
</protein>
<dbReference type="PANTHER" id="PTHR24028">
    <property type="entry name" value="CADHERIN-87A"/>
    <property type="match status" value="1"/>
</dbReference>
<feature type="compositionally biased region" description="Polar residues" evidence="7">
    <location>
        <begin position="512"/>
        <end position="535"/>
    </location>
</feature>
<evidence type="ECO:0000256" key="2">
    <source>
        <dbReference type="ARBA" id="ARBA00022692"/>
    </source>
</evidence>
<feature type="domain" description="Cadherin" evidence="10">
    <location>
        <begin position="67"/>
        <end position="120"/>
    </location>
</feature>
<dbReference type="PRINTS" id="PR00205">
    <property type="entry name" value="CADHERIN"/>
</dbReference>
<feature type="compositionally biased region" description="Polar residues" evidence="7">
    <location>
        <begin position="469"/>
        <end position="505"/>
    </location>
</feature>
<evidence type="ECO:0000256" key="9">
    <source>
        <dbReference type="SAM" id="SignalP"/>
    </source>
</evidence>
<feature type="region of interest" description="Disordered" evidence="7">
    <location>
        <begin position="664"/>
        <end position="693"/>
    </location>
</feature>
<keyword evidence="6" id="KW-0106">Calcium</keyword>
<feature type="domain" description="Cadherin" evidence="10">
    <location>
        <begin position="121"/>
        <end position="228"/>
    </location>
</feature>
<accession>A0A3Q2XWA5</accession>
<organism evidence="11 12">
    <name type="scientific">Hippocampus comes</name>
    <name type="common">Tiger tail seahorse</name>
    <dbReference type="NCBI Taxonomy" id="109280"/>
    <lineage>
        <taxon>Eukaryota</taxon>
        <taxon>Metazoa</taxon>
        <taxon>Chordata</taxon>
        <taxon>Craniata</taxon>
        <taxon>Vertebrata</taxon>
        <taxon>Euteleostomi</taxon>
        <taxon>Actinopterygii</taxon>
        <taxon>Neopterygii</taxon>
        <taxon>Teleostei</taxon>
        <taxon>Neoteleostei</taxon>
        <taxon>Acanthomorphata</taxon>
        <taxon>Syngnathiaria</taxon>
        <taxon>Syngnathiformes</taxon>
        <taxon>Syngnathoidei</taxon>
        <taxon>Syngnathidae</taxon>
        <taxon>Hippocampus</taxon>
    </lineage>
</organism>
<evidence type="ECO:0000259" key="10">
    <source>
        <dbReference type="PROSITE" id="PS50268"/>
    </source>
</evidence>
<evidence type="ECO:0000256" key="8">
    <source>
        <dbReference type="SAM" id="Phobius"/>
    </source>
</evidence>
<dbReference type="Pfam" id="PF00028">
    <property type="entry name" value="Cadherin"/>
    <property type="match status" value="1"/>
</dbReference>
<feature type="region of interest" description="Disordered" evidence="7">
    <location>
        <begin position="449"/>
        <end position="594"/>
    </location>
</feature>
<keyword evidence="3 8" id="KW-1133">Transmembrane helix</keyword>
<keyword evidence="9" id="KW-0732">Signal</keyword>
<feature type="compositionally biased region" description="Low complexity" evidence="7">
    <location>
        <begin position="536"/>
        <end position="568"/>
    </location>
</feature>
<keyword evidence="5" id="KW-0325">Glycoprotein</keyword>
<evidence type="ECO:0000256" key="1">
    <source>
        <dbReference type="ARBA" id="ARBA00004167"/>
    </source>
</evidence>
<dbReference type="SMART" id="SM00112">
    <property type="entry name" value="CA"/>
    <property type="match status" value="3"/>
</dbReference>
<dbReference type="GO" id="GO:0005509">
    <property type="term" value="F:calcium ion binding"/>
    <property type="evidence" value="ECO:0007669"/>
    <property type="project" value="UniProtKB-UniRule"/>
</dbReference>
<dbReference type="InterPro" id="IPR002126">
    <property type="entry name" value="Cadherin-like_dom"/>
</dbReference>
<dbReference type="Gene3D" id="2.60.40.60">
    <property type="entry name" value="Cadherins"/>
    <property type="match status" value="3"/>
</dbReference>
<feature type="compositionally biased region" description="Acidic residues" evidence="7">
    <location>
        <begin position="798"/>
        <end position="812"/>
    </location>
</feature>
<dbReference type="Ensembl" id="ENSHCOT00000025493.1">
    <property type="protein sequence ID" value="ENSHCOP00000008632.1"/>
    <property type="gene ID" value="ENSHCOG00000010914.1"/>
</dbReference>
<evidence type="ECO:0000256" key="6">
    <source>
        <dbReference type="PROSITE-ProRule" id="PRU00043"/>
    </source>
</evidence>
<keyword evidence="2 8" id="KW-0812">Transmembrane</keyword>
<feature type="signal peptide" evidence="9">
    <location>
        <begin position="1"/>
        <end position="24"/>
    </location>
</feature>
<reference evidence="11" key="1">
    <citation type="submission" date="2025-08" db="UniProtKB">
        <authorList>
            <consortium name="Ensembl"/>
        </authorList>
    </citation>
    <scope>IDENTIFICATION</scope>
</reference>
<dbReference type="STRING" id="109280.ENSHCOP00000008632"/>
<evidence type="ECO:0000256" key="7">
    <source>
        <dbReference type="SAM" id="MobiDB-lite"/>
    </source>
</evidence>
<dbReference type="CDD" id="cd11304">
    <property type="entry name" value="Cadherin_repeat"/>
    <property type="match status" value="2"/>
</dbReference>
<dbReference type="OMA" id="PDYEANT"/>
<keyword evidence="12" id="KW-1185">Reference proteome</keyword>
<dbReference type="InterPro" id="IPR015919">
    <property type="entry name" value="Cadherin-like_sf"/>
</dbReference>
<feature type="compositionally biased region" description="Low complexity" evidence="7">
    <location>
        <begin position="449"/>
        <end position="468"/>
    </location>
</feature>
<comment type="subcellular location">
    <subcellularLocation>
        <location evidence="1">Membrane</location>
        <topology evidence="1">Single-pass membrane protein</topology>
    </subcellularLocation>
</comment>
<dbReference type="GO" id="GO:0007156">
    <property type="term" value="P:homophilic cell adhesion via plasma membrane adhesion molecules"/>
    <property type="evidence" value="ECO:0007669"/>
    <property type="project" value="InterPro"/>
</dbReference>
<dbReference type="PROSITE" id="PS50268">
    <property type="entry name" value="CADHERIN_2"/>
    <property type="match status" value="3"/>
</dbReference>
<dbReference type="Proteomes" id="UP000264820">
    <property type="component" value="Unplaced"/>
</dbReference>
<evidence type="ECO:0000313" key="11">
    <source>
        <dbReference type="Ensembl" id="ENSHCOP00000008632.1"/>
    </source>
</evidence>
<dbReference type="PANTHER" id="PTHR24028:SF243">
    <property type="entry name" value="CADHERIN-RELATED FAMILY MEMBER 5"/>
    <property type="match status" value="1"/>
</dbReference>
<dbReference type="InterPro" id="IPR050174">
    <property type="entry name" value="Protocadherin/Cadherin-CA"/>
</dbReference>
<dbReference type="AlphaFoldDB" id="A0A3Q2XWA5"/>
<feature type="region of interest" description="Disordered" evidence="7">
    <location>
        <begin position="753"/>
        <end position="812"/>
    </location>
</feature>
<dbReference type="GeneTree" id="ENSGT00940000162463"/>
<proteinExistence type="predicted"/>
<evidence type="ECO:0000256" key="3">
    <source>
        <dbReference type="ARBA" id="ARBA00022989"/>
    </source>
</evidence>
<feature type="chain" id="PRO_5018784967" evidence="9">
    <location>
        <begin position="25"/>
        <end position="812"/>
    </location>
</feature>
<keyword evidence="4 8" id="KW-0472">Membrane</keyword>
<evidence type="ECO:0000256" key="4">
    <source>
        <dbReference type="ARBA" id="ARBA00023136"/>
    </source>
</evidence>